<keyword evidence="3" id="KW-0964">Secreted</keyword>
<organism evidence="5 6">
    <name type="scientific">Angiostrongylus cantonensis</name>
    <name type="common">Rat lungworm</name>
    <dbReference type="NCBI Taxonomy" id="6313"/>
    <lineage>
        <taxon>Eukaryota</taxon>
        <taxon>Metazoa</taxon>
        <taxon>Ecdysozoa</taxon>
        <taxon>Nematoda</taxon>
        <taxon>Chromadorea</taxon>
        <taxon>Rhabditida</taxon>
        <taxon>Rhabditina</taxon>
        <taxon>Rhabditomorpha</taxon>
        <taxon>Strongyloidea</taxon>
        <taxon>Metastrongylidae</taxon>
        <taxon>Angiostrongylus</taxon>
    </lineage>
</organism>
<reference evidence="5" key="1">
    <citation type="submission" date="2012-09" db="EMBL/GenBank/DDBJ databases">
        <authorList>
            <person name="Martin A.A."/>
        </authorList>
    </citation>
    <scope>NUCLEOTIDE SEQUENCE</scope>
</reference>
<evidence type="ECO:0000313" key="5">
    <source>
        <dbReference type="Proteomes" id="UP000035642"/>
    </source>
</evidence>
<keyword evidence="4" id="KW-0732">Signal</keyword>
<dbReference type="GO" id="GO:0005576">
    <property type="term" value="C:extracellular region"/>
    <property type="evidence" value="ECO:0007669"/>
    <property type="project" value="UniProtKB-SubCell"/>
</dbReference>
<dbReference type="GO" id="GO:0005125">
    <property type="term" value="F:cytokine activity"/>
    <property type="evidence" value="ECO:0007669"/>
    <property type="project" value="InterPro"/>
</dbReference>
<dbReference type="SUPFAM" id="SSF57501">
    <property type="entry name" value="Cystine-knot cytokines"/>
    <property type="match status" value="1"/>
</dbReference>
<dbReference type="WBParaSite" id="ACAC_0000146201-mRNA-1">
    <property type="protein sequence ID" value="ACAC_0000146201-mRNA-1"/>
    <property type="gene ID" value="ACAC_0000146201"/>
</dbReference>
<dbReference type="InterPro" id="IPR010345">
    <property type="entry name" value="IL-17_fam"/>
</dbReference>
<sequence length="171" mass="19712">LVRRKIWQTGLRKAKHRRHVCPSSSINSSTTWMRESLDGVNIEADEEWTPPVAEPPICATSPRAEGDTTVMQRALCPWEWRLNFDETREPKMISEAVCLCRRSRGTTSAFCFPIKREIPVLRRVSCDRDTNYWQYKRGSQSIIVGCHSVLPRTQHASSLTNHYRRLGDEAV</sequence>
<evidence type="ECO:0000256" key="1">
    <source>
        <dbReference type="ARBA" id="ARBA00004613"/>
    </source>
</evidence>
<proteinExistence type="inferred from homology"/>
<comment type="subcellular location">
    <subcellularLocation>
        <location evidence="1">Secreted</location>
    </subcellularLocation>
</comment>
<protein>
    <submittedName>
        <fullName evidence="6">Interleukin-17</fullName>
    </submittedName>
</protein>
<evidence type="ECO:0000256" key="2">
    <source>
        <dbReference type="ARBA" id="ARBA00007236"/>
    </source>
</evidence>
<dbReference type="InterPro" id="IPR029034">
    <property type="entry name" value="Cystine-knot_cytokine"/>
</dbReference>
<accession>A0A0K0CVS1</accession>
<name>A0A0K0CVS1_ANGCA</name>
<dbReference type="Pfam" id="PF06083">
    <property type="entry name" value="IL17"/>
    <property type="match status" value="1"/>
</dbReference>
<keyword evidence="5" id="KW-1185">Reference proteome</keyword>
<dbReference type="Gene3D" id="2.10.90.10">
    <property type="entry name" value="Cystine-knot cytokines"/>
    <property type="match status" value="1"/>
</dbReference>
<evidence type="ECO:0000256" key="3">
    <source>
        <dbReference type="ARBA" id="ARBA00022525"/>
    </source>
</evidence>
<dbReference type="Proteomes" id="UP000035642">
    <property type="component" value="Unassembled WGS sequence"/>
</dbReference>
<evidence type="ECO:0000256" key="4">
    <source>
        <dbReference type="ARBA" id="ARBA00022729"/>
    </source>
</evidence>
<dbReference type="AlphaFoldDB" id="A0A0K0CVS1"/>
<reference evidence="6" key="2">
    <citation type="submission" date="2017-02" db="UniProtKB">
        <authorList>
            <consortium name="WormBaseParasite"/>
        </authorList>
    </citation>
    <scope>IDENTIFICATION</scope>
</reference>
<evidence type="ECO:0000313" key="6">
    <source>
        <dbReference type="WBParaSite" id="ACAC_0000146201-mRNA-1"/>
    </source>
</evidence>
<comment type="similarity">
    <text evidence="2">Belongs to the IL-17 family.</text>
</comment>